<evidence type="ECO:0000256" key="2">
    <source>
        <dbReference type="ARBA" id="ARBA00022692"/>
    </source>
</evidence>
<feature type="transmembrane region" description="Helical" evidence="5">
    <location>
        <begin position="6"/>
        <end position="27"/>
    </location>
</feature>
<keyword evidence="3 5" id="KW-1133">Transmembrane helix</keyword>
<dbReference type="Proteomes" id="UP000037460">
    <property type="component" value="Unassembled WGS sequence"/>
</dbReference>
<proteinExistence type="predicted"/>
<feature type="transmembrane region" description="Helical" evidence="5">
    <location>
        <begin position="36"/>
        <end position="57"/>
    </location>
</feature>
<keyword evidence="2 5" id="KW-0812">Transmembrane</keyword>
<dbReference type="GO" id="GO:0016020">
    <property type="term" value="C:membrane"/>
    <property type="evidence" value="ECO:0007669"/>
    <property type="project" value="UniProtKB-SubCell"/>
</dbReference>
<feature type="transmembrane region" description="Helical" evidence="5">
    <location>
        <begin position="219"/>
        <end position="240"/>
    </location>
</feature>
<accession>A0A0M0JTS8</accession>
<evidence type="ECO:0000313" key="6">
    <source>
        <dbReference type="EMBL" id="KOO30091.1"/>
    </source>
</evidence>
<sequence length="355" mass="39330">MGPITVLGSVFVGVVLVTNLVLGRWLLREELTPTKVVGSSLVLTGAVMCTAATPSGVPTSFTTADMRTLFERGPPFGGFYLGMIIGIILLCLGFIVAVESTYPPPDALRRNEPTTNPRFSRHSSPFKAAFRSGIRRPSLRLRLVMVIVYPGSLGLNEAFVDACARGYSSMILRCLREEEGMAACNDWPLYLMVCVGIPAAIATGYWLKVVFARYQTTLALPIEYSMLNICAVGGGLLFYHEVVYMNHWQLPLVLAGCGVMTLGGFMIVAVGLREELRPKRGARVGSSLTTPPAMTRKEAVAAVLKLQNFIRRRRLRLAWYQLVNDLRDREDLVKQIEETRQQQNTLTSWPGWLWA</sequence>
<dbReference type="PANTHER" id="PTHR12570:SF65">
    <property type="entry name" value="MAGNESIUM TRANSPORTER NIPA9-RELATED"/>
    <property type="match status" value="1"/>
</dbReference>
<keyword evidence="7" id="KW-1185">Reference proteome</keyword>
<name>A0A0M0JTS8_9EUKA</name>
<protein>
    <submittedName>
        <fullName evidence="6">Uncharacterized protein</fullName>
    </submittedName>
</protein>
<feature type="transmembrane region" description="Helical" evidence="5">
    <location>
        <begin position="187"/>
        <end position="207"/>
    </location>
</feature>
<feature type="transmembrane region" description="Helical" evidence="5">
    <location>
        <begin position="77"/>
        <end position="98"/>
    </location>
</feature>
<dbReference type="EMBL" id="JWZX01002296">
    <property type="protein sequence ID" value="KOO30091.1"/>
    <property type="molecule type" value="Genomic_DNA"/>
</dbReference>
<keyword evidence="4 5" id="KW-0472">Membrane</keyword>
<dbReference type="InterPro" id="IPR008521">
    <property type="entry name" value="Mg_trans_NIPA"/>
</dbReference>
<reference evidence="7" key="1">
    <citation type="journal article" date="2015" name="PLoS Genet.">
        <title>Genome Sequence and Transcriptome Analyses of Chrysochromulina tobin: Metabolic Tools for Enhanced Algal Fitness in the Prominent Order Prymnesiales (Haptophyceae).</title>
        <authorList>
            <person name="Hovde B.T."/>
            <person name="Deodato C.R."/>
            <person name="Hunsperger H.M."/>
            <person name="Ryken S.A."/>
            <person name="Yost W."/>
            <person name="Jha R.K."/>
            <person name="Patterson J."/>
            <person name="Monnat R.J. Jr."/>
            <person name="Barlow S.B."/>
            <person name="Starkenburg S.R."/>
            <person name="Cattolico R.A."/>
        </authorList>
    </citation>
    <scope>NUCLEOTIDE SEQUENCE</scope>
    <source>
        <strain evidence="7">CCMP291</strain>
    </source>
</reference>
<dbReference type="PANTHER" id="PTHR12570">
    <property type="match status" value="1"/>
</dbReference>
<feature type="transmembrane region" description="Helical" evidence="5">
    <location>
        <begin position="252"/>
        <end position="272"/>
    </location>
</feature>
<evidence type="ECO:0000313" key="7">
    <source>
        <dbReference type="Proteomes" id="UP000037460"/>
    </source>
</evidence>
<comment type="subcellular location">
    <subcellularLocation>
        <location evidence="1">Membrane</location>
        <topology evidence="1">Multi-pass membrane protein</topology>
    </subcellularLocation>
</comment>
<feature type="transmembrane region" description="Helical" evidence="5">
    <location>
        <begin position="141"/>
        <end position="167"/>
    </location>
</feature>
<dbReference type="AlphaFoldDB" id="A0A0M0JTS8"/>
<dbReference type="OrthoDB" id="2504919at2759"/>
<organism evidence="6 7">
    <name type="scientific">Chrysochromulina tobinii</name>
    <dbReference type="NCBI Taxonomy" id="1460289"/>
    <lineage>
        <taxon>Eukaryota</taxon>
        <taxon>Haptista</taxon>
        <taxon>Haptophyta</taxon>
        <taxon>Prymnesiophyceae</taxon>
        <taxon>Prymnesiales</taxon>
        <taxon>Chrysochromulinaceae</taxon>
        <taxon>Chrysochromulina</taxon>
    </lineage>
</organism>
<evidence type="ECO:0000256" key="1">
    <source>
        <dbReference type="ARBA" id="ARBA00004141"/>
    </source>
</evidence>
<dbReference type="GO" id="GO:0015095">
    <property type="term" value="F:magnesium ion transmembrane transporter activity"/>
    <property type="evidence" value="ECO:0007669"/>
    <property type="project" value="InterPro"/>
</dbReference>
<evidence type="ECO:0000256" key="4">
    <source>
        <dbReference type="ARBA" id="ARBA00023136"/>
    </source>
</evidence>
<gene>
    <name evidence="6" type="ORF">Ctob_004217</name>
</gene>
<evidence type="ECO:0000256" key="3">
    <source>
        <dbReference type="ARBA" id="ARBA00022989"/>
    </source>
</evidence>
<evidence type="ECO:0000256" key="5">
    <source>
        <dbReference type="SAM" id="Phobius"/>
    </source>
</evidence>
<comment type="caution">
    <text evidence="6">The sequence shown here is derived from an EMBL/GenBank/DDBJ whole genome shotgun (WGS) entry which is preliminary data.</text>
</comment>